<dbReference type="Proteomes" id="UP000347681">
    <property type="component" value="Unassembled WGS sequence"/>
</dbReference>
<dbReference type="Proteomes" id="UP000283678">
    <property type="component" value="Unassembled WGS sequence"/>
</dbReference>
<reference evidence="4" key="6">
    <citation type="submission" date="2022-01" db="EMBL/GenBank/DDBJ databases">
        <title>Novel bile acid biosynthetic pathways are enriched in the microbiome of centenarians.</title>
        <authorList>
            <person name="Sato Y."/>
            <person name="Atarashi K."/>
            <person name="Plichta R.D."/>
            <person name="Arai Y."/>
            <person name="Sasajima S."/>
            <person name="Kearney M.S."/>
            <person name="Suda W."/>
            <person name="Takeshita K."/>
            <person name="Sasaki T."/>
            <person name="Okamoto S."/>
            <person name="Skelly N.A."/>
            <person name="Okamura Y."/>
            <person name="Vlamakis H."/>
            <person name="Li Y."/>
            <person name="Tanoue T."/>
            <person name="Takei H."/>
            <person name="Nittono H."/>
            <person name="Narushima S."/>
            <person name="Irie J."/>
            <person name="Itoh H."/>
            <person name="Moriya K."/>
            <person name="Sugiura Y."/>
            <person name="Suematsu M."/>
            <person name="Moritoki N."/>
            <person name="Shibata S."/>
            <person name="Littman R.D."/>
            <person name="Fischbach A.M."/>
            <person name="Uwamino Y."/>
            <person name="Inoue T."/>
            <person name="Honda A."/>
            <person name="Hattori M."/>
            <person name="Murai T."/>
            <person name="Xavier J.R."/>
            <person name="Hirose N."/>
            <person name="Honda K."/>
        </authorList>
    </citation>
    <scope>NUCLEOTIDE SEQUENCE</scope>
    <source>
        <strain evidence="4">CE91-St7</strain>
    </source>
</reference>
<dbReference type="EMBL" id="VVZV01000004">
    <property type="protein sequence ID" value="KAA5322851.1"/>
    <property type="molecule type" value="Genomic_DNA"/>
</dbReference>
<evidence type="ECO:0000313" key="6">
    <source>
        <dbReference type="EMBL" id="KAA5380056.1"/>
    </source>
</evidence>
<evidence type="ECO:0000313" key="19">
    <source>
        <dbReference type="Proteomes" id="UP000441162"/>
    </source>
</evidence>
<evidence type="ECO:0000256" key="2">
    <source>
        <dbReference type="SAM" id="MobiDB-lite"/>
    </source>
</evidence>
<evidence type="ECO:0000313" key="18">
    <source>
        <dbReference type="Proteomes" id="UP000347681"/>
    </source>
</evidence>
<reference evidence="11 22" key="4">
    <citation type="submission" date="2019-11" db="EMBL/GenBank/DDBJ databases">
        <title>Complete genome sequence of Bacteroides dorei DSM 17855.</title>
        <authorList>
            <person name="Russell J.T."/>
        </authorList>
    </citation>
    <scope>NUCLEOTIDE SEQUENCE [LARGE SCALE GENOMIC DNA]</scope>
    <source>
        <strain evidence="11 22">DSM 17855</strain>
    </source>
</reference>
<feature type="repeat" description="TPR" evidence="1">
    <location>
        <begin position="406"/>
        <end position="439"/>
    </location>
</feature>
<dbReference type="EMBL" id="QRZL01000004">
    <property type="protein sequence ID" value="RGV79889.1"/>
    <property type="molecule type" value="Genomic_DNA"/>
</dbReference>
<keyword evidence="3" id="KW-0732">Signal</keyword>
<dbReference type="PANTHER" id="PTHR37841:SF1">
    <property type="entry name" value="DUF3298 DOMAIN-CONTAINING PROTEIN"/>
    <property type="match status" value="1"/>
</dbReference>
<dbReference type="EMBL" id="JAHOAX010000015">
    <property type="protein sequence ID" value="MBV3124558.1"/>
    <property type="molecule type" value="Genomic_DNA"/>
</dbReference>
<evidence type="ECO:0000256" key="1">
    <source>
        <dbReference type="PROSITE-ProRule" id="PRU00339"/>
    </source>
</evidence>
<gene>
    <name evidence="4" type="ORF">CE91St7_40950</name>
    <name evidence="12" type="ORF">DWW04_05620</name>
    <name evidence="13" type="ORF">E1I98_01545</name>
    <name evidence="14" type="ORF">E1J06_12475</name>
    <name evidence="8" type="ORF">F2Y51_17120</name>
    <name evidence="7" type="ORF">F2Y58_17725</name>
    <name evidence="6" type="ORF">F2Y61_19065</name>
    <name evidence="5" type="ORF">F2Z07_04065</name>
    <name evidence="11" type="ORF">GKD17_14000</name>
    <name evidence="9" type="ORF">KSU80_15450</name>
    <name evidence="10" type="ORF">RVH45_22980</name>
</gene>
<dbReference type="EMBL" id="VVZA01000018">
    <property type="protein sequence ID" value="KAA5402916.1"/>
    <property type="molecule type" value="Genomic_DNA"/>
</dbReference>
<evidence type="ECO:0000313" key="21">
    <source>
        <dbReference type="Proteomes" id="UP000481700"/>
    </source>
</evidence>
<dbReference type="InterPro" id="IPR019734">
    <property type="entry name" value="TPR_rpt"/>
</dbReference>
<dbReference type="Proteomes" id="UP000481700">
    <property type="component" value="Unassembled WGS sequence"/>
</dbReference>
<evidence type="ECO:0000313" key="9">
    <source>
        <dbReference type="EMBL" id="MBV3124558.1"/>
    </source>
</evidence>
<dbReference type="Proteomes" id="UP000441162">
    <property type="component" value="Unassembled WGS sequence"/>
</dbReference>
<reference evidence="18 19" key="2">
    <citation type="journal article" date="2019" name="Nat. Med.">
        <title>A library of human gut bacterial isolates paired with longitudinal multiomics data enables mechanistic microbiome research.</title>
        <authorList>
            <person name="Poyet M."/>
            <person name="Groussin M."/>
            <person name="Gibbons S.M."/>
            <person name="Avila-Pacheco J."/>
            <person name="Jiang X."/>
            <person name="Kearney S.M."/>
            <person name="Perrotta A.R."/>
            <person name="Berdy B."/>
            <person name="Zhao S."/>
            <person name="Lieberman T.D."/>
            <person name="Swanson P.K."/>
            <person name="Smith M."/>
            <person name="Roesemann S."/>
            <person name="Alexander J.E."/>
            <person name="Rich S.A."/>
            <person name="Livny J."/>
            <person name="Vlamakis H."/>
            <person name="Clish C."/>
            <person name="Bullock K."/>
            <person name="Deik A."/>
            <person name="Scott J."/>
            <person name="Pierce K.A."/>
            <person name="Xavier R.J."/>
            <person name="Alm E.J."/>
        </authorList>
    </citation>
    <scope>NUCLEOTIDE SEQUENCE [LARGE SCALE GENOMIC DNA]</scope>
    <source>
        <strain evidence="7 20">BIOML-A1</strain>
        <strain evidence="5 21">BIOML-A25</strain>
        <strain evidence="8 19">BIOML-A4</strain>
        <strain evidence="6 18">BIOML-A5</strain>
    </source>
</reference>
<evidence type="ECO:0000313" key="5">
    <source>
        <dbReference type="EMBL" id="KAA5322851.1"/>
    </source>
</evidence>
<dbReference type="EMBL" id="VVYY01000018">
    <property type="protein sequence ID" value="KAA5394818.1"/>
    <property type="molecule type" value="Genomic_DNA"/>
</dbReference>
<accession>A0A0K2HNA3</accession>
<dbReference type="Proteomes" id="UP000294834">
    <property type="component" value="Unassembled WGS sequence"/>
</dbReference>
<dbReference type="AlphaFoldDB" id="A0A0K2HNA3"/>
<feature type="region of interest" description="Disordered" evidence="2">
    <location>
        <begin position="474"/>
        <end position="494"/>
    </location>
</feature>
<evidence type="ECO:0000313" key="12">
    <source>
        <dbReference type="EMBL" id="RGV79889.1"/>
    </source>
</evidence>
<dbReference type="EMBL" id="CP046176">
    <property type="protein sequence ID" value="QJR77408.1"/>
    <property type="molecule type" value="Genomic_DNA"/>
</dbReference>
<feature type="chain" id="PRO_5014231910" evidence="3">
    <location>
        <begin position="27"/>
        <end position="564"/>
    </location>
</feature>
<evidence type="ECO:0000313" key="20">
    <source>
        <dbReference type="Proteomes" id="UP000481616"/>
    </source>
</evidence>
<evidence type="ECO:0000313" key="4">
    <source>
        <dbReference type="EMBL" id="GKH83211.1"/>
    </source>
</evidence>
<dbReference type="Proteomes" id="UP001181086">
    <property type="component" value="Unassembled WGS sequence"/>
</dbReference>
<reference evidence="9" key="5">
    <citation type="submission" date="2021-06" db="EMBL/GenBank/DDBJ databases">
        <title>Collection of gut derived symbiotic bacterial strains cultured from healthy donors.</title>
        <authorList>
            <person name="Lin H."/>
            <person name="Littmann E."/>
            <person name="Pamer E.G."/>
        </authorList>
    </citation>
    <scope>NUCLEOTIDE SEQUENCE</scope>
    <source>
        <strain evidence="9">MSK.5.10</strain>
    </source>
</reference>
<evidence type="ECO:0000313" key="7">
    <source>
        <dbReference type="EMBL" id="KAA5394818.1"/>
    </source>
</evidence>
<dbReference type="PANTHER" id="PTHR37841">
    <property type="entry name" value="GLR2918 PROTEIN"/>
    <property type="match status" value="1"/>
</dbReference>
<dbReference type="EMBL" id="JAWDEV010000013">
    <property type="protein sequence ID" value="MDU0272688.1"/>
    <property type="molecule type" value="Genomic_DNA"/>
</dbReference>
<evidence type="ECO:0000313" key="22">
    <source>
        <dbReference type="Proteomes" id="UP000500949"/>
    </source>
</evidence>
<protein>
    <submittedName>
        <fullName evidence="13">WG repeat-containing protein</fullName>
    </submittedName>
</protein>
<dbReference type="Proteomes" id="UP000500949">
    <property type="component" value="Chromosome"/>
</dbReference>
<name>A0A0K2HNA3_9BACT</name>
<reference evidence="10" key="7">
    <citation type="submission" date="2023-10" db="EMBL/GenBank/DDBJ databases">
        <title>Genome of Potential pathogenic bacteria in Crohn's disease.</title>
        <authorList>
            <person name="Rodriguez-Palacios A."/>
        </authorList>
    </citation>
    <scope>NUCLEOTIDE SEQUENCE</scope>
    <source>
        <strain evidence="10">CavFT-hAR62</strain>
    </source>
</reference>
<evidence type="ECO:0000313" key="11">
    <source>
        <dbReference type="EMBL" id="QJR77408.1"/>
    </source>
</evidence>
<evidence type="ECO:0000313" key="17">
    <source>
        <dbReference type="Proteomes" id="UP000294834"/>
    </source>
</evidence>
<dbReference type="Proteomes" id="UP000294527">
    <property type="component" value="Unassembled WGS sequence"/>
</dbReference>
<dbReference type="SUPFAM" id="SSF48452">
    <property type="entry name" value="TPR-like"/>
    <property type="match status" value="1"/>
</dbReference>
<proteinExistence type="predicted"/>
<dbReference type="PROSITE" id="PS50005">
    <property type="entry name" value="TPR"/>
    <property type="match status" value="1"/>
</dbReference>
<evidence type="ECO:0000313" key="16">
    <source>
        <dbReference type="Proteomes" id="UP000294527"/>
    </source>
</evidence>
<dbReference type="Proteomes" id="UP000777173">
    <property type="component" value="Unassembled WGS sequence"/>
</dbReference>
<dbReference type="Proteomes" id="UP001055104">
    <property type="component" value="Unassembled WGS sequence"/>
</dbReference>
<dbReference type="EMBL" id="VVZB01000015">
    <property type="protein sequence ID" value="KAA5380056.1"/>
    <property type="molecule type" value="Genomic_DNA"/>
</dbReference>
<evidence type="ECO:0000313" key="13">
    <source>
        <dbReference type="EMBL" id="TDA75168.1"/>
    </source>
</evidence>
<reference evidence="12 15" key="1">
    <citation type="submission" date="2018-08" db="EMBL/GenBank/DDBJ databases">
        <title>A genome reference for cultivated species of the human gut microbiota.</title>
        <authorList>
            <person name="Zou Y."/>
            <person name="Xue W."/>
            <person name="Luo G."/>
        </authorList>
    </citation>
    <scope>NUCLEOTIDE SEQUENCE [LARGE SCALE GENOMIC DNA]</scope>
    <source>
        <strain evidence="12 15">AF14-1AC</strain>
    </source>
</reference>
<dbReference type="InterPro" id="IPR011990">
    <property type="entry name" value="TPR-like_helical_dom_sf"/>
</dbReference>
<dbReference type="InterPro" id="IPR032774">
    <property type="entry name" value="WG_beta_rep"/>
</dbReference>
<evidence type="ECO:0000256" key="3">
    <source>
        <dbReference type="SAM" id="SignalP"/>
    </source>
</evidence>
<dbReference type="GeneID" id="93447791"/>
<evidence type="ECO:0000313" key="15">
    <source>
        <dbReference type="Proteomes" id="UP000283678"/>
    </source>
</evidence>
<dbReference type="Proteomes" id="UP000481616">
    <property type="component" value="Unassembled WGS sequence"/>
</dbReference>
<dbReference type="RefSeq" id="WP_007855963.1">
    <property type="nucleotide sequence ID" value="NZ_BAABYF010000001.1"/>
</dbReference>
<dbReference type="EMBL" id="SLTU01000001">
    <property type="protein sequence ID" value="TDA75168.1"/>
    <property type="molecule type" value="Genomic_DNA"/>
</dbReference>
<evidence type="ECO:0000313" key="14">
    <source>
        <dbReference type="EMBL" id="TDB08142.1"/>
    </source>
</evidence>
<feature type="signal peptide" evidence="3">
    <location>
        <begin position="1"/>
        <end position="26"/>
    </location>
</feature>
<reference evidence="16 17" key="3">
    <citation type="journal article" date="2019" name="Nat. Microbiol.">
        <title>Genomic variation and strain-specific functional adaptation in the human gut microbiome during early life.</title>
        <authorList>
            <person name="Vatanen T."/>
            <person name="Plichta D.R."/>
            <person name="Somani J."/>
            <person name="Munch P.C."/>
            <person name="Arthur T.D."/>
            <person name="Hall A.B."/>
            <person name="Rudolf S."/>
            <person name="Oakeley E.J."/>
            <person name="Ke X."/>
            <person name="Young R.A."/>
            <person name="Haiser H.J."/>
            <person name="Kolde R."/>
            <person name="Yassour M."/>
            <person name="Luopajarvi K."/>
            <person name="Siljander H."/>
            <person name="Virtanen S.M."/>
            <person name="Ilonen J."/>
            <person name="Uibo R."/>
            <person name="Tillmann V."/>
            <person name="Mokurov S."/>
            <person name="Dorshakova N."/>
            <person name="Porter J.A."/>
            <person name="McHardy A.C."/>
            <person name="Lahdesmaki H."/>
            <person name="Vlamakis H."/>
            <person name="Huttenhower C."/>
            <person name="Knip M."/>
            <person name="Xavier R.J."/>
        </authorList>
    </citation>
    <scope>NUCLEOTIDE SEQUENCE [LARGE SCALE GENOMIC DNA]</scope>
    <source>
        <strain evidence="13 16">RJX1047</strain>
        <strain evidence="14 17">RJX1052</strain>
    </source>
</reference>
<evidence type="ECO:0000313" key="10">
    <source>
        <dbReference type="EMBL" id="MDU0272688.1"/>
    </source>
</evidence>
<keyword evidence="1" id="KW-0802">TPR repeat</keyword>
<dbReference type="EMBL" id="BQOB01000001">
    <property type="protein sequence ID" value="GKH83211.1"/>
    <property type="molecule type" value="Genomic_DNA"/>
</dbReference>
<dbReference type="Pfam" id="PF14903">
    <property type="entry name" value="WG_beta_rep"/>
    <property type="match status" value="4"/>
</dbReference>
<dbReference type="EMBL" id="SLTX01000001">
    <property type="protein sequence ID" value="TDB08142.1"/>
    <property type="molecule type" value="Genomic_DNA"/>
</dbReference>
<sequence length="564" mass="63545">MYMNEVKKVILFLLCCAIPFSFYAQKARQNAATKKWGYEQTENKGWWENSKYRGNSMFGEWDAALVNQDYEINWLISPQYEEVTKRFTEKLAGVVLGGKVGFIDIHNRFIIKPQFENVDDVHGFNLGLSAVKKNGKFGFINKKGEFVIEPQFDYADNFRDNMLATIKQDGKFGAINLRGEIVVPCKYILEEAMISVPISNKVYRQKQEEMKNAKGNGDFDDLLDKIAECSREVNEKINNPGTEVITDSLRIREDNGKMGLIVGEQIVIPTEYEELIIAEDGFVLACKRDKWGVLDIYGRTILPCVYQWVYYDVSAKVWIAKSFAMGLYNSQGALLLPGRIDYIGSFVDGKAPVWLNSVLGWIDTKGQLSDGFAEDVTESFLKEEKRGVAGAWGMFNLLTDLIPDYAMAHYYMGKGQVADGIYSKGMEHLKIAAELDPDNEEVALALKQAKKDKKKRTLNTIGYIASVHNDLESTNSNSFKDESRNQNKPSSGISLGVSMDEIDALGGSTATAIAGGSNHCDFLKYVLEDLEEKIQENTGKLMGEYYRKVKDEYLQFASKEGCEQ</sequence>
<evidence type="ECO:0000313" key="8">
    <source>
        <dbReference type="EMBL" id="KAA5402916.1"/>
    </source>
</evidence>
<organism evidence="13 16">
    <name type="scientific">Phocaeicola dorei</name>
    <dbReference type="NCBI Taxonomy" id="357276"/>
    <lineage>
        <taxon>Bacteria</taxon>
        <taxon>Pseudomonadati</taxon>
        <taxon>Bacteroidota</taxon>
        <taxon>Bacteroidia</taxon>
        <taxon>Bacteroidales</taxon>
        <taxon>Bacteroidaceae</taxon>
        <taxon>Phocaeicola</taxon>
    </lineage>
</organism>
<dbReference type="Gene3D" id="1.25.40.10">
    <property type="entry name" value="Tetratricopeptide repeat domain"/>
    <property type="match status" value="1"/>
</dbReference>